<dbReference type="Gene3D" id="3.40.20.10">
    <property type="entry name" value="Severin"/>
    <property type="match status" value="1"/>
</dbReference>
<evidence type="ECO:0000313" key="2">
    <source>
        <dbReference type="Proteomes" id="UP001488838"/>
    </source>
</evidence>
<accession>A0AAW0HXQ1</accession>
<proteinExistence type="predicted"/>
<sequence>MATKIDKEACRAAYNLVRDDGSEVIWVTFRYDGATIVPGDQGTDYQHFIQQCTGQLGQSQLQCPALSTNPL</sequence>
<dbReference type="Proteomes" id="UP001488838">
    <property type="component" value="Unassembled WGS sequence"/>
</dbReference>
<dbReference type="EMBL" id="JBBHLL010000293">
    <property type="protein sequence ID" value="KAK7806698.1"/>
    <property type="molecule type" value="Genomic_DNA"/>
</dbReference>
<evidence type="ECO:0000313" key="1">
    <source>
        <dbReference type="EMBL" id="KAK7806698.1"/>
    </source>
</evidence>
<evidence type="ECO:0008006" key="3">
    <source>
        <dbReference type="Google" id="ProtNLM"/>
    </source>
</evidence>
<reference evidence="1 2" key="1">
    <citation type="journal article" date="2023" name="bioRxiv">
        <title>Conserved and derived expression patterns and positive selection on dental genes reveal complex evolutionary context of ever-growing rodent molars.</title>
        <authorList>
            <person name="Calamari Z.T."/>
            <person name="Song A."/>
            <person name="Cohen E."/>
            <person name="Akter M."/>
            <person name="Roy R.D."/>
            <person name="Hallikas O."/>
            <person name="Christensen M.M."/>
            <person name="Li P."/>
            <person name="Marangoni P."/>
            <person name="Jernvall J."/>
            <person name="Klein O.D."/>
        </authorList>
    </citation>
    <scope>NUCLEOTIDE SEQUENCE [LARGE SCALE GENOMIC DNA]</scope>
    <source>
        <strain evidence="1">V071</strain>
    </source>
</reference>
<protein>
    <recommendedName>
        <fullName evidence="3">Coactosin-like protein</fullName>
    </recommendedName>
</protein>
<dbReference type="SUPFAM" id="SSF55753">
    <property type="entry name" value="Actin depolymerizing proteins"/>
    <property type="match status" value="1"/>
</dbReference>
<comment type="caution">
    <text evidence="1">The sequence shown here is derived from an EMBL/GenBank/DDBJ whole genome shotgun (WGS) entry which is preliminary data.</text>
</comment>
<organism evidence="1 2">
    <name type="scientific">Myodes glareolus</name>
    <name type="common">Bank vole</name>
    <name type="synonym">Clethrionomys glareolus</name>
    <dbReference type="NCBI Taxonomy" id="447135"/>
    <lineage>
        <taxon>Eukaryota</taxon>
        <taxon>Metazoa</taxon>
        <taxon>Chordata</taxon>
        <taxon>Craniata</taxon>
        <taxon>Vertebrata</taxon>
        <taxon>Euteleostomi</taxon>
        <taxon>Mammalia</taxon>
        <taxon>Eutheria</taxon>
        <taxon>Euarchontoglires</taxon>
        <taxon>Glires</taxon>
        <taxon>Rodentia</taxon>
        <taxon>Myomorpha</taxon>
        <taxon>Muroidea</taxon>
        <taxon>Cricetidae</taxon>
        <taxon>Arvicolinae</taxon>
        <taxon>Myodes</taxon>
    </lineage>
</organism>
<gene>
    <name evidence="1" type="ORF">U0070_005359</name>
</gene>
<dbReference type="AlphaFoldDB" id="A0AAW0HXQ1"/>
<keyword evidence="2" id="KW-1185">Reference proteome</keyword>
<name>A0AAW0HXQ1_MYOGA</name>
<dbReference type="InterPro" id="IPR029006">
    <property type="entry name" value="ADF-H/Gelsolin-like_dom_sf"/>
</dbReference>